<keyword evidence="3" id="KW-1185">Reference proteome</keyword>
<feature type="transmembrane region" description="Helical" evidence="1">
    <location>
        <begin position="71"/>
        <end position="91"/>
    </location>
</feature>
<keyword evidence="1" id="KW-1133">Transmembrane helix</keyword>
<name>A0A2Z2KRT6_9BACL</name>
<reference evidence="2 3" key="1">
    <citation type="submission" date="2017-06" db="EMBL/GenBank/DDBJ databases">
        <title>Complete genome sequence of Paenibacillus donghaensis KCTC 13049T isolated from East Sea sediment, South Korea.</title>
        <authorList>
            <person name="Jung B.K."/>
            <person name="Hong S.-J."/>
            <person name="Shin J.-H."/>
        </authorList>
    </citation>
    <scope>NUCLEOTIDE SEQUENCE [LARGE SCALE GENOMIC DNA]</scope>
    <source>
        <strain evidence="2 3">KCTC 13049</strain>
    </source>
</reference>
<keyword evidence="1" id="KW-0472">Membrane</keyword>
<gene>
    <name evidence="2" type="ORF">B9T62_13745</name>
</gene>
<dbReference type="AlphaFoldDB" id="A0A2Z2KRT6"/>
<dbReference type="RefSeq" id="WP_087915745.1">
    <property type="nucleotide sequence ID" value="NZ_CP021780.1"/>
</dbReference>
<dbReference type="KEGG" id="pdh:B9T62_13745"/>
<sequence>MSVLRKKAYHVAALLLFAGFLLQPQVVEQTSYAVIYQFGVLFPVISLRLGMRADGPMNIVNVAAQADNFELGLLSLIAAYLLCFGLVYVAVRIYGALRRKLNLYN</sequence>
<dbReference type="EMBL" id="CP021780">
    <property type="protein sequence ID" value="ASA21738.1"/>
    <property type="molecule type" value="Genomic_DNA"/>
</dbReference>
<protein>
    <submittedName>
        <fullName evidence="2">Uncharacterized protein</fullName>
    </submittedName>
</protein>
<organism evidence="2 3">
    <name type="scientific">Paenibacillus donghaensis</name>
    <dbReference type="NCBI Taxonomy" id="414771"/>
    <lineage>
        <taxon>Bacteria</taxon>
        <taxon>Bacillati</taxon>
        <taxon>Bacillota</taxon>
        <taxon>Bacilli</taxon>
        <taxon>Bacillales</taxon>
        <taxon>Paenibacillaceae</taxon>
        <taxon>Paenibacillus</taxon>
    </lineage>
</organism>
<proteinExistence type="predicted"/>
<evidence type="ECO:0000313" key="2">
    <source>
        <dbReference type="EMBL" id="ASA21738.1"/>
    </source>
</evidence>
<dbReference type="Proteomes" id="UP000249890">
    <property type="component" value="Chromosome"/>
</dbReference>
<accession>A0A2Z2KRT6</accession>
<evidence type="ECO:0000256" key="1">
    <source>
        <dbReference type="SAM" id="Phobius"/>
    </source>
</evidence>
<keyword evidence="1" id="KW-0812">Transmembrane</keyword>
<evidence type="ECO:0000313" key="3">
    <source>
        <dbReference type="Proteomes" id="UP000249890"/>
    </source>
</evidence>